<sequence length="59" mass="6694">MLTDDLERLQRWEDAGAQWSVAALRADSVTISLLRCDGGEEVDRFTSTDPRVLALCRER</sequence>
<dbReference type="OrthoDB" id="3431291at2"/>
<evidence type="ECO:0000313" key="2">
    <source>
        <dbReference type="Proteomes" id="UP000035009"/>
    </source>
</evidence>
<dbReference type="eggNOG" id="ENOG5033K9A">
    <property type="taxonomic scope" value="Bacteria"/>
</dbReference>
<proteinExistence type="predicted"/>
<dbReference type="Proteomes" id="UP000035009">
    <property type="component" value="Unassembled WGS sequence"/>
</dbReference>
<dbReference type="EMBL" id="BAOP01000004">
    <property type="protein sequence ID" value="GAC78615.1"/>
    <property type="molecule type" value="Genomic_DNA"/>
</dbReference>
<comment type="caution">
    <text evidence="1">The sequence shown here is derived from an EMBL/GenBank/DDBJ whole genome shotgun (WGS) entry which is preliminary data.</text>
</comment>
<accession>M3UH20</accession>
<name>M3UH20_GORML</name>
<dbReference type="STRING" id="410332.SAMN04488550_2735"/>
<reference evidence="1 2" key="1">
    <citation type="submission" date="2013-02" db="EMBL/GenBank/DDBJ databases">
        <title>Whole genome shotgun sequence of Gordonia malaquae NBRC 108250.</title>
        <authorList>
            <person name="Yoshida I."/>
            <person name="Hosoyama A."/>
            <person name="Tsuchikane K."/>
            <person name="Ando Y."/>
            <person name="Baba S."/>
            <person name="Ohji S."/>
            <person name="Hamada M."/>
            <person name="Tamura T."/>
            <person name="Yamazoe A."/>
            <person name="Yamazaki S."/>
            <person name="Fujita N."/>
        </authorList>
    </citation>
    <scope>NUCLEOTIDE SEQUENCE [LARGE SCALE GENOMIC DNA]</scope>
    <source>
        <strain evidence="1 2">NBRC 108250</strain>
    </source>
</reference>
<keyword evidence="2" id="KW-1185">Reference proteome</keyword>
<protein>
    <submittedName>
        <fullName evidence="1">Uncharacterized protein</fullName>
    </submittedName>
</protein>
<evidence type="ECO:0000313" key="1">
    <source>
        <dbReference type="EMBL" id="GAC78615.1"/>
    </source>
</evidence>
<gene>
    <name evidence="1" type="ORF">GM1_004_00600</name>
</gene>
<dbReference type="AlphaFoldDB" id="M3UH20"/>
<organism evidence="1 2">
    <name type="scientific">Gordonia malaquae NBRC 108250</name>
    <dbReference type="NCBI Taxonomy" id="1223542"/>
    <lineage>
        <taxon>Bacteria</taxon>
        <taxon>Bacillati</taxon>
        <taxon>Actinomycetota</taxon>
        <taxon>Actinomycetes</taxon>
        <taxon>Mycobacteriales</taxon>
        <taxon>Gordoniaceae</taxon>
        <taxon>Gordonia</taxon>
    </lineage>
</organism>
<dbReference type="RefSeq" id="WP_008376730.1">
    <property type="nucleotide sequence ID" value="NZ_BAOP01000004.1"/>
</dbReference>